<keyword evidence="8" id="KW-1185">Reference proteome</keyword>
<dbReference type="InParanoid" id="I7MH48"/>
<keyword evidence="2 4" id="KW-0863">Zinc-finger</keyword>
<dbReference type="STRING" id="312017.I7MH48"/>
<evidence type="ECO:0000256" key="2">
    <source>
        <dbReference type="ARBA" id="ARBA00022771"/>
    </source>
</evidence>
<keyword evidence="3" id="KW-0862">Zinc</keyword>
<dbReference type="SUPFAM" id="SSF82199">
    <property type="entry name" value="SET domain"/>
    <property type="match status" value="1"/>
</dbReference>
<dbReference type="PROSITE" id="PS01360">
    <property type="entry name" value="ZF_MYND_1"/>
    <property type="match status" value="1"/>
</dbReference>
<dbReference type="SUPFAM" id="SSF144232">
    <property type="entry name" value="HIT/MYND zinc finger-like"/>
    <property type="match status" value="1"/>
</dbReference>
<dbReference type="Proteomes" id="UP000009168">
    <property type="component" value="Unassembled WGS sequence"/>
</dbReference>
<dbReference type="CDD" id="cd20071">
    <property type="entry name" value="SET_SMYD"/>
    <property type="match status" value="1"/>
</dbReference>
<evidence type="ECO:0000259" key="6">
    <source>
        <dbReference type="PROSITE" id="PS50865"/>
    </source>
</evidence>
<evidence type="ECO:0000259" key="5">
    <source>
        <dbReference type="PROSITE" id="PS50280"/>
    </source>
</evidence>
<evidence type="ECO:0000256" key="1">
    <source>
        <dbReference type="ARBA" id="ARBA00022723"/>
    </source>
</evidence>
<dbReference type="Pfam" id="PF01753">
    <property type="entry name" value="zf-MYND"/>
    <property type="match status" value="1"/>
</dbReference>
<dbReference type="GeneID" id="7838928"/>
<proteinExistence type="predicted"/>
<feature type="domain" description="MYND-type" evidence="6">
    <location>
        <begin position="45"/>
        <end position="83"/>
    </location>
</feature>
<dbReference type="AlphaFoldDB" id="I7MH48"/>
<dbReference type="RefSeq" id="XP_001022867.2">
    <property type="nucleotide sequence ID" value="XM_001022867.2"/>
</dbReference>
<name>I7MH48_TETTS</name>
<dbReference type="Pfam" id="PF00856">
    <property type="entry name" value="SET"/>
    <property type="match status" value="1"/>
</dbReference>
<dbReference type="InterPro" id="IPR002893">
    <property type="entry name" value="Znf_MYND"/>
</dbReference>
<dbReference type="PROSITE" id="PS50280">
    <property type="entry name" value="SET"/>
    <property type="match status" value="1"/>
</dbReference>
<evidence type="ECO:0000256" key="4">
    <source>
        <dbReference type="PROSITE-ProRule" id="PRU00134"/>
    </source>
</evidence>
<dbReference type="InterPro" id="IPR001214">
    <property type="entry name" value="SET_dom"/>
</dbReference>
<dbReference type="Gene3D" id="2.170.270.10">
    <property type="entry name" value="SET domain"/>
    <property type="match status" value="1"/>
</dbReference>
<protein>
    <submittedName>
        <fullName evidence="7">SET domain protein</fullName>
    </submittedName>
</protein>
<accession>I7MH48</accession>
<dbReference type="PANTHER" id="PTHR12197">
    <property type="entry name" value="HISTONE-LYSINE N-METHYLTRANSFERASE SMYD"/>
    <property type="match status" value="1"/>
</dbReference>
<dbReference type="Gene3D" id="1.10.220.160">
    <property type="match status" value="1"/>
</dbReference>
<dbReference type="OrthoDB" id="341421at2759"/>
<reference evidence="8" key="1">
    <citation type="journal article" date="2006" name="PLoS Biol.">
        <title>Macronuclear genome sequence of the ciliate Tetrahymena thermophila, a model eukaryote.</title>
        <authorList>
            <person name="Eisen J.A."/>
            <person name="Coyne R.S."/>
            <person name="Wu M."/>
            <person name="Wu D."/>
            <person name="Thiagarajan M."/>
            <person name="Wortman J.R."/>
            <person name="Badger J.H."/>
            <person name="Ren Q."/>
            <person name="Amedeo P."/>
            <person name="Jones K.M."/>
            <person name="Tallon L.J."/>
            <person name="Delcher A.L."/>
            <person name="Salzberg S.L."/>
            <person name="Silva J.C."/>
            <person name="Haas B.J."/>
            <person name="Majoros W.H."/>
            <person name="Farzad M."/>
            <person name="Carlton J.M."/>
            <person name="Smith R.K. Jr."/>
            <person name="Garg J."/>
            <person name="Pearlman R.E."/>
            <person name="Karrer K.M."/>
            <person name="Sun L."/>
            <person name="Manning G."/>
            <person name="Elde N.C."/>
            <person name="Turkewitz A.P."/>
            <person name="Asai D.J."/>
            <person name="Wilkes D.E."/>
            <person name="Wang Y."/>
            <person name="Cai H."/>
            <person name="Collins K."/>
            <person name="Stewart B.A."/>
            <person name="Lee S.R."/>
            <person name="Wilamowska K."/>
            <person name="Weinberg Z."/>
            <person name="Ruzzo W.L."/>
            <person name="Wloga D."/>
            <person name="Gaertig J."/>
            <person name="Frankel J."/>
            <person name="Tsao C.-C."/>
            <person name="Gorovsky M.A."/>
            <person name="Keeling P.J."/>
            <person name="Waller R.F."/>
            <person name="Patron N.J."/>
            <person name="Cherry J.M."/>
            <person name="Stover N.A."/>
            <person name="Krieger C.J."/>
            <person name="del Toro C."/>
            <person name="Ryder H.F."/>
            <person name="Williamson S.C."/>
            <person name="Barbeau R.A."/>
            <person name="Hamilton E.P."/>
            <person name="Orias E."/>
        </authorList>
    </citation>
    <scope>NUCLEOTIDE SEQUENCE [LARGE SCALE GENOMIC DNA]</scope>
    <source>
        <strain evidence="8">SB210</strain>
    </source>
</reference>
<evidence type="ECO:0000313" key="8">
    <source>
        <dbReference type="Proteomes" id="UP000009168"/>
    </source>
</evidence>
<keyword evidence="1" id="KW-0479">Metal-binding</keyword>
<dbReference type="Gene3D" id="6.10.140.2220">
    <property type="match status" value="1"/>
</dbReference>
<dbReference type="EMBL" id="GG662527">
    <property type="protein sequence ID" value="EAS02622.2"/>
    <property type="molecule type" value="Genomic_DNA"/>
</dbReference>
<dbReference type="PANTHER" id="PTHR12197:SF251">
    <property type="entry name" value="EG:BACR7C10.4 PROTEIN"/>
    <property type="match status" value="1"/>
</dbReference>
<organism evidence="7 8">
    <name type="scientific">Tetrahymena thermophila (strain SB210)</name>
    <dbReference type="NCBI Taxonomy" id="312017"/>
    <lineage>
        <taxon>Eukaryota</taxon>
        <taxon>Sar</taxon>
        <taxon>Alveolata</taxon>
        <taxon>Ciliophora</taxon>
        <taxon>Intramacronucleata</taxon>
        <taxon>Oligohymenophorea</taxon>
        <taxon>Hymenostomatida</taxon>
        <taxon>Tetrahymenina</taxon>
        <taxon>Tetrahymenidae</taxon>
        <taxon>Tetrahymena</taxon>
    </lineage>
</organism>
<dbReference type="PROSITE" id="PS50865">
    <property type="entry name" value="ZF_MYND_2"/>
    <property type="match status" value="1"/>
</dbReference>
<dbReference type="GO" id="GO:0005634">
    <property type="term" value="C:nucleus"/>
    <property type="evidence" value="ECO:0007669"/>
    <property type="project" value="TreeGrafter"/>
</dbReference>
<sequence>MYQVENLNNQYRRLVAKRKIKQGEIIIEKEPLFYSVLSNQRKNFCNYCLKASSSLSRCTACNVLHYCDKNCQVQDWKQHKLECKAYKAIKAKNFNITIDFHILMRIYKTQNSLTNFLSNGDDFPIEKQQFFTEQALMLLKSLEEEVIPEKMEFLISAQAKFATNALTIQDSLFETDGIGAGLYEEVNYMNHSCTPNVICVFNKLPQVRVIAIRDIEQGEEIMNSYIDTKKDLDFRRRFLKQNYFFLCECKRCIKEQNEGVSFVRCQKCMKGRINSKTLNCSDCNTQGQMTEQEYQRIITQMEEIQKQTSQSTYEKTIELTETAEKLCHLEAPYFNDIYNSRILATLGVQQYKKANKYLKNFIELSKHWYEEIIGNTLEMPFFGWKLNELSKLNFHLDKCLEAEKYSERALKILTQYYTKESCPELNELFLRLNDIKSEIKMKYN</sequence>
<evidence type="ECO:0000256" key="3">
    <source>
        <dbReference type="ARBA" id="ARBA00022833"/>
    </source>
</evidence>
<dbReference type="InterPro" id="IPR046341">
    <property type="entry name" value="SET_dom_sf"/>
</dbReference>
<dbReference type="KEGG" id="tet:TTHERM_00578660"/>
<dbReference type="GO" id="GO:0008270">
    <property type="term" value="F:zinc ion binding"/>
    <property type="evidence" value="ECO:0007669"/>
    <property type="project" value="UniProtKB-KW"/>
</dbReference>
<dbReference type="InterPro" id="IPR050869">
    <property type="entry name" value="H3K4_H4K5_MeTrfase"/>
</dbReference>
<gene>
    <name evidence="7" type="ORF">TTHERM_00578660</name>
</gene>
<feature type="domain" description="SET" evidence="5">
    <location>
        <begin position="1"/>
        <end position="226"/>
    </location>
</feature>
<evidence type="ECO:0000313" key="7">
    <source>
        <dbReference type="EMBL" id="EAS02622.2"/>
    </source>
</evidence>